<keyword evidence="1" id="KW-1133">Transmembrane helix</keyword>
<evidence type="ECO:0000256" key="1">
    <source>
        <dbReference type="SAM" id="Phobius"/>
    </source>
</evidence>
<dbReference type="AlphaFoldDB" id="A0AAE0MDR8"/>
<evidence type="ECO:0000313" key="2">
    <source>
        <dbReference type="EMBL" id="KAK3328505.1"/>
    </source>
</evidence>
<comment type="caution">
    <text evidence="2">The sequence shown here is derived from an EMBL/GenBank/DDBJ whole genome shotgun (WGS) entry which is preliminary data.</text>
</comment>
<organism evidence="2 3">
    <name type="scientific">Cercophora scortea</name>
    <dbReference type="NCBI Taxonomy" id="314031"/>
    <lineage>
        <taxon>Eukaryota</taxon>
        <taxon>Fungi</taxon>
        <taxon>Dikarya</taxon>
        <taxon>Ascomycota</taxon>
        <taxon>Pezizomycotina</taxon>
        <taxon>Sordariomycetes</taxon>
        <taxon>Sordariomycetidae</taxon>
        <taxon>Sordariales</taxon>
        <taxon>Lasiosphaeriaceae</taxon>
        <taxon>Cercophora</taxon>
    </lineage>
</organism>
<reference evidence="2" key="2">
    <citation type="submission" date="2023-06" db="EMBL/GenBank/DDBJ databases">
        <authorList>
            <consortium name="Lawrence Berkeley National Laboratory"/>
            <person name="Haridas S."/>
            <person name="Hensen N."/>
            <person name="Bonometti L."/>
            <person name="Westerberg I."/>
            <person name="Brannstrom I.O."/>
            <person name="Guillou S."/>
            <person name="Cros-Aarteil S."/>
            <person name="Calhoun S."/>
            <person name="Kuo A."/>
            <person name="Mondo S."/>
            <person name="Pangilinan J."/>
            <person name="Riley R."/>
            <person name="Labutti K."/>
            <person name="Andreopoulos B."/>
            <person name="Lipzen A."/>
            <person name="Chen C."/>
            <person name="Yanf M."/>
            <person name="Daum C."/>
            <person name="Ng V."/>
            <person name="Clum A."/>
            <person name="Steindorff A."/>
            <person name="Ohm R."/>
            <person name="Martin F."/>
            <person name="Silar P."/>
            <person name="Natvig D."/>
            <person name="Lalanne C."/>
            <person name="Gautier V."/>
            <person name="Ament-Velasquez S.L."/>
            <person name="Kruys A."/>
            <person name="Hutchinson M.I."/>
            <person name="Powell A.J."/>
            <person name="Barry K."/>
            <person name="Miller A.N."/>
            <person name="Grigoriev I.V."/>
            <person name="Debuchy R."/>
            <person name="Gladieux P."/>
            <person name="Thoren M.H."/>
            <person name="Johannesson H."/>
        </authorList>
    </citation>
    <scope>NUCLEOTIDE SEQUENCE</scope>
    <source>
        <strain evidence="2">SMH4131-1</strain>
    </source>
</reference>
<keyword evidence="1" id="KW-0472">Membrane</keyword>
<accession>A0AAE0MDR8</accession>
<dbReference type="Proteomes" id="UP001286456">
    <property type="component" value="Unassembled WGS sequence"/>
</dbReference>
<sequence length="103" mass="11902">MSRDVIMCVICSIYISLYDISVLLGFFTKVHFCRRFNYGHHKTYTGEANRLDAMIHASLVISKSSLSQNYRSCRHKQPRGSGTVLLFEKFVLFFVVFSIPRNS</sequence>
<reference evidence="2" key="1">
    <citation type="journal article" date="2023" name="Mol. Phylogenet. Evol.">
        <title>Genome-scale phylogeny and comparative genomics of the fungal order Sordariales.</title>
        <authorList>
            <person name="Hensen N."/>
            <person name="Bonometti L."/>
            <person name="Westerberg I."/>
            <person name="Brannstrom I.O."/>
            <person name="Guillou S."/>
            <person name="Cros-Aarteil S."/>
            <person name="Calhoun S."/>
            <person name="Haridas S."/>
            <person name="Kuo A."/>
            <person name="Mondo S."/>
            <person name="Pangilinan J."/>
            <person name="Riley R."/>
            <person name="LaButti K."/>
            <person name="Andreopoulos B."/>
            <person name="Lipzen A."/>
            <person name="Chen C."/>
            <person name="Yan M."/>
            <person name="Daum C."/>
            <person name="Ng V."/>
            <person name="Clum A."/>
            <person name="Steindorff A."/>
            <person name="Ohm R.A."/>
            <person name="Martin F."/>
            <person name="Silar P."/>
            <person name="Natvig D.O."/>
            <person name="Lalanne C."/>
            <person name="Gautier V."/>
            <person name="Ament-Velasquez S.L."/>
            <person name="Kruys A."/>
            <person name="Hutchinson M.I."/>
            <person name="Powell A.J."/>
            <person name="Barry K."/>
            <person name="Miller A.N."/>
            <person name="Grigoriev I.V."/>
            <person name="Debuchy R."/>
            <person name="Gladieux P."/>
            <person name="Hiltunen Thoren M."/>
            <person name="Johannesson H."/>
        </authorList>
    </citation>
    <scope>NUCLEOTIDE SEQUENCE</scope>
    <source>
        <strain evidence="2">SMH4131-1</strain>
    </source>
</reference>
<dbReference type="EMBL" id="JAUEPO010000003">
    <property type="protein sequence ID" value="KAK3328505.1"/>
    <property type="molecule type" value="Genomic_DNA"/>
</dbReference>
<proteinExistence type="predicted"/>
<name>A0AAE0MDR8_9PEZI</name>
<gene>
    <name evidence="2" type="ORF">B0T19DRAFT_424790</name>
</gene>
<feature type="transmembrane region" description="Helical" evidence="1">
    <location>
        <begin position="6"/>
        <end position="27"/>
    </location>
</feature>
<keyword evidence="3" id="KW-1185">Reference proteome</keyword>
<feature type="transmembrane region" description="Helical" evidence="1">
    <location>
        <begin position="80"/>
        <end position="99"/>
    </location>
</feature>
<keyword evidence="1" id="KW-0812">Transmembrane</keyword>
<protein>
    <submittedName>
        <fullName evidence="2">Uncharacterized protein</fullName>
    </submittedName>
</protein>
<evidence type="ECO:0000313" key="3">
    <source>
        <dbReference type="Proteomes" id="UP001286456"/>
    </source>
</evidence>